<protein>
    <recommendedName>
        <fullName evidence="3">Helix-turn-helix domain-containing protein</fullName>
    </recommendedName>
</protein>
<sequence>MKIVSTVKTNRNKNYTVMPNYHLRDKSLSLAAKGLMSFLLSLPDSWEYSISGLSAVLCAGKDQIRARAAELEKRGYLVRHDRKRNDKGQLAAADYELFESPQDNPLKQKQTA</sequence>
<evidence type="ECO:0008006" key="3">
    <source>
        <dbReference type="Google" id="ProtNLM"/>
    </source>
</evidence>
<gene>
    <name evidence="1" type="ORF">J2S01_000571</name>
</gene>
<proteinExistence type="predicted"/>
<organism evidence="1 2">
    <name type="scientific">Pectinatus haikarae</name>
    <dbReference type="NCBI Taxonomy" id="349096"/>
    <lineage>
        <taxon>Bacteria</taxon>
        <taxon>Bacillati</taxon>
        <taxon>Bacillota</taxon>
        <taxon>Negativicutes</taxon>
        <taxon>Selenomonadales</taxon>
        <taxon>Selenomonadaceae</taxon>
        <taxon>Pectinatus</taxon>
    </lineage>
</organism>
<name>A0ABT9Y5T2_9FIRM</name>
<dbReference type="Proteomes" id="UP001239167">
    <property type="component" value="Unassembled WGS sequence"/>
</dbReference>
<accession>A0ABT9Y5T2</accession>
<evidence type="ECO:0000313" key="2">
    <source>
        <dbReference type="Proteomes" id="UP001239167"/>
    </source>
</evidence>
<dbReference type="EMBL" id="JAUSUE010000003">
    <property type="protein sequence ID" value="MDQ0202875.1"/>
    <property type="molecule type" value="Genomic_DNA"/>
</dbReference>
<comment type="caution">
    <text evidence="1">The sequence shown here is derived from an EMBL/GenBank/DDBJ whole genome shotgun (WGS) entry which is preliminary data.</text>
</comment>
<keyword evidence="2" id="KW-1185">Reference proteome</keyword>
<reference evidence="1 2" key="1">
    <citation type="submission" date="2023-07" db="EMBL/GenBank/DDBJ databases">
        <title>Genomic Encyclopedia of Type Strains, Phase IV (KMG-IV): sequencing the most valuable type-strain genomes for metagenomic binning, comparative biology and taxonomic classification.</title>
        <authorList>
            <person name="Goeker M."/>
        </authorList>
    </citation>
    <scope>NUCLEOTIDE SEQUENCE [LARGE SCALE GENOMIC DNA]</scope>
    <source>
        <strain evidence="1 2">DSM 16980</strain>
    </source>
</reference>
<evidence type="ECO:0000313" key="1">
    <source>
        <dbReference type="EMBL" id="MDQ0202875.1"/>
    </source>
</evidence>